<evidence type="ECO:0000313" key="4">
    <source>
        <dbReference type="Proteomes" id="UP000014227"/>
    </source>
</evidence>
<dbReference type="Proteomes" id="UP000014227">
    <property type="component" value="Chromosome I"/>
</dbReference>
<keyword evidence="2" id="KW-1133">Transmembrane helix</keyword>
<name>S0F038_CHTCT</name>
<dbReference type="STRING" id="454171.CP488_01434"/>
<dbReference type="InParanoid" id="S0F038"/>
<dbReference type="AlphaFoldDB" id="S0F038"/>
<keyword evidence="4" id="KW-1185">Reference proteome</keyword>
<evidence type="ECO:0000256" key="1">
    <source>
        <dbReference type="SAM" id="MobiDB-lite"/>
    </source>
</evidence>
<dbReference type="KEGG" id="ccz:CCALI_02657"/>
<dbReference type="PATRIC" id="fig|1303518.3.peg.2758"/>
<accession>S0F038</accession>
<keyword evidence="2" id="KW-0812">Transmembrane</keyword>
<reference evidence="4" key="1">
    <citation type="submission" date="2013-03" db="EMBL/GenBank/DDBJ databases">
        <title>Genome sequence of Chthonomonas calidirosea, the first sequenced genome from the Armatimonadetes phylum (formally candidate division OP10).</title>
        <authorList>
            <person name="Lee K.C.Y."/>
            <person name="Morgan X.C."/>
            <person name="Dunfield P.F."/>
            <person name="Tamas I."/>
            <person name="Houghton K.M."/>
            <person name="Vyssotski M."/>
            <person name="Ryan J.L.J."/>
            <person name="Lagutin K."/>
            <person name="McDonald I.R."/>
            <person name="Stott M.B."/>
        </authorList>
    </citation>
    <scope>NUCLEOTIDE SEQUENCE [LARGE SCALE GENOMIC DNA]</scope>
    <source>
        <strain evidence="4">DSM 23976 / ICMP 18418 / T49</strain>
    </source>
</reference>
<dbReference type="RefSeq" id="WP_016483956.1">
    <property type="nucleotide sequence ID" value="NC_021487.1"/>
</dbReference>
<evidence type="ECO:0000256" key="2">
    <source>
        <dbReference type="SAM" id="Phobius"/>
    </source>
</evidence>
<evidence type="ECO:0000313" key="3">
    <source>
        <dbReference type="EMBL" id="CCW36447.1"/>
    </source>
</evidence>
<feature type="compositionally biased region" description="Pro residues" evidence="1">
    <location>
        <begin position="95"/>
        <end position="104"/>
    </location>
</feature>
<feature type="region of interest" description="Disordered" evidence="1">
    <location>
        <begin position="50"/>
        <end position="104"/>
    </location>
</feature>
<protein>
    <submittedName>
        <fullName evidence="3">Uncharacterized protein</fullName>
    </submittedName>
</protein>
<proteinExistence type="predicted"/>
<sequence>MKQSISGPVAFIIVVVVLALIVGLGYYWMNRPQPVKGAAAKLMEAYRQGHNPRAVGPGGQPPPGVDIQSAPAPASSSAAQRMMQMYRAMHAGTPSGPPPSGSNP</sequence>
<organism evidence="3 4">
    <name type="scientific">Chthonomonas calidirosea (strain DSM 23976 / ICMP 18418 / T49)</name>
    <dbReference type="NCBI Taxonomy" id="1303518"/>
    <lineage>
        <taxon>Bacteria</taxon>
        <taxon>Bacillati</taxon>
        <taxon>Armatimonadota</taxon>
        <taxon>Chthonomonadia</taxon>
        <taxon>Chthonomonadales</taxon>
        <taxon>Chthonomonadaceae</taxon>
        <taxon>Chthonomonas</taxon>
    </lineage>
</organism>
<dbReference type="EMBL" id="HF951689">
    <property type="protein sequence ID" value="CCW36447.1"/>
    <property type="molecule type" value="Genomic_DNA"/>
</dbReference>
<keyword evidence="2" id="KW-0472">Membrane</keyword>
<feature type="compositionally biased region" description="Low complexity" evidence="1">
    <location>
        <begin position="69"/>
        <end position="94"/>
    </location>
</feature>
<feature type="transmembrane region" description="Helical" evidence="2">
    <location>
        <begin position="9"/>
        <end position="29"/>
    </location>
</feature>
<dbReference type="HOGENOM" id="CLU_2245148_0_0_0"/>
<gene>
    <name evidence="3" type="ORF">CCALI_02657</name>
</gene>